<gene>
    <name evidence="2" type="ORF">Tco_0727244</name>
</gene>
<dbReference type="EMBL" id="BQNB010010442">
    <property type="protein sequence ID" value="GJS77363.1"/>
    <property type="molecule type" value="Genomic_DNA"/>
</dbReference>
<evidence type="ECO:0000256" key="1">
    <source>
        <dbReference type="SAM" id="MobiDB-lite"/>
    </source>
</evidence>
<name>A0ABQ4YK19_9ASTR</name>
<protein>
    <submittedName>
        <fullName evidence="2">Uncharacterized protein</fullName>
    </submittedName>
</protein>
<evidence type="ECO:0000313" key="2">
    <source>
        <dbReference type="EMBL" id="GJS77363.1"/>
    </source>
</evidence>
<feature type="region of interest" description="Disordered" evidence="1">
    <location>
        <begin position="1"/>
        <end position="47"/>
    </location>
</feature>
<feature type="compositionally biased region" description="Polar residues" evidence="1">
    <location>
        <begin position="21"/>
        <end position="42"/>
    </location>
</feature>
<sequence>MQTQEGMVNEGIALDVGLDSEASTYENTSIEQQDGSNSSSHATDAERTRVEMVVANKENAVVRPSFANSTLTKVHHSNNDTFENVFALETQNHAQIEVENCTKLNREAEQAMTSLTKGLEIFKEKLFPKQTT</sequence>
<accession>A0ABQ4YK19</accession>
<comment type="caution">
    <text evidence="2">The sequence shown here is derived from an EMBL/GenBank/DDBJ whole genome shotgun (WGS) entry which is preliminary data.</text>
</comment>
<reference evidence="2" key="1">
    <citation type="journal article" date="2022" name="Int. J. Mol. Sci.">
        <title>Draft Genome of Tanacetum Coccineum: Genomic Comparison of Closely Related Tanacetum-Family Plants.</title>
        <authorList>
            <person name="Yamashiro T."/>
            <person name="Shiraishi A."/>
            <person name="Nakayama K."/>
            <person name="Satake H."/>
        </authorList>
    </citation>
    <scope>NUCLEOTIDE SEQUENCE</scope>
</reference>
<dbReference type="Proteomes" id="UP001151760">
    <property type="component" value="Unassembled WGS sequence"/>
</dbReference>
<keyword evidence="3" id="KW-1185">Reference proteome</keyword>
<organism evidence="2 3">
    <name type="scientific">Tanacetum coccineum</name>
    <dbReference type="NCBI Taxonomy" id="301880"/>
    <lineage>
        <taxon>Eukaryota</taxon>
        <taxon>Viridiplantae</taxon>
        <taxon>Streptophyta</taxon>
        <taxon>Embryophyta</taxon>
        <taxon>Tracheophyta</taxon>
        <taxon>Spermatophyta</taxon>
        <taxon>Magnoliopsida</taxon>
        <taxon>eudicotyledons</taxon>
        <taxon>Gunneridae</taxon>
        <taxon>Pentapetalae</taxon>
        <taxon>asterids</taxon>
        <taxon>campanulids</taxon>
        <taxon>Asterales</taxon>
        <taxon>Asteraceae</taxon>
        <taxon>Asteroideae</taxon>
        <taxon>Anthemideae</taxon>
        <taxon>Anthemidinae</taxon>
        <taxon>Tanacetum</taxon>
    </lineage>
</organism>
<reference evidence="2" key="2">
    <citation type="submission" date="2022-01" db="EMBL/GenBank/DDBJ databases">
        <authorList>
            <person name="Yamashiro T."/>
            <person name="Shiraishi A."/>
            <person name="Satake H."/>
            <person name="Nakayama K."/>
        </authorList>
    </citation>
    <scope>NUCLEOTIDE SEQUENCE</scope>
</reference>
<proteinExistence type="predicted"/>
<evidence type="ECO:0000313" key="3">
    <source>
        <dbReference type="Proteomes" id="UP001151760"/>
    </source>
</evidence>